<reference evidence="12" key="1">
    <citation type="submission" date="2022-08" db="EMBL/GenBank/DDBJ databases">
        <title>Genomic Encyclopedia of Type Strains, Phase V (KMG-V): Genome sequencing to study the core and pangenomes of soil and plant-associated prokaryotes.</title>
        <authorList>
            <person name="Whitman W."/>
        </authorList>
    </citation>
    <scope>NUCLEOTIDE SEQUENCE</scope>
    <source>
        <strain evidence="12">SP2016B</strain>
        <strain evidence="13">SP2017</strain>
        <strain evidence="14">SP3012</strain>
        <strain evidence="15">SP3026</strain>
        <strain evidence="11">SP3049</strain>
    </source>
</reference>
<evidence type="ECO:0000313" key="13">
    <source>
        <dbReference type="EMBL" id="MCS3952469.1"/>
    </source>
</evidence>
<keyword evidence="7 9" id="KW-0694">RNA-binding</keyword>
<dbReference type="EMBL" id="JANTYZ010000019">
    <property type="protein sequence ID" value="MCS3866748.1"/>
    <property type="molecule type" value="Genomic_DNA"/>
</dbReference>
<name>A0A840DKJ3_9BACT</name>
<evidence type="ECO:0000313" key="15">
    <source>
        <dbReference type="EMBL" id="MCS4123035.1"/>
    </source>
</evidence>
<dbReference type="InterPro" id="IPR036920">
    <property type="entry name" value="Ribosomal_uL16_sf"/>
</dbReference>
<evidence type="ECO:0000313" key="12">
    <source>
        <dbReference type="EMBL" id="MCS3866748.1"/>
    </source>
</evidence>
<dbReference type="OMA" id="KGAVEYW"/>
<evidence type="ECO:0000256" key="8">
    <source>
        <dbReference type="RuleBase" id="RU004413"/>
    </source>
</evidence>
<dbReference type="Gene3D" id="3.90.1170.10">
    <property type="entry name" value="Ribosomal protein L10e/L16"/>
    <property type="match status" value="1"/>
</dbReference>
<dbReference type="Proteomes" id="UP001155040">
    <property type="component" value="Unassembled WGS sequence"/>
</dbReference>
<dbReference type="EMBL" id="JANUBL010000015">
    <property type="protein sequence ID" value="MCS4123035.1"/>
    <property type="molecule type" value="Genomic_DNA"/>
</dbReference>
<comment type="caution">
    <text evidence="12">The sequence shown here is derived from an EMBL/GenBank/DDBJ whole genome shotgun (WGS) entry which is preliminary data.</text>
</comment>
<dbReference type="AlphaFoldDB" id="A0A840DKJ3"/>
<dbReference type="Proteomes" id="UP001155057">
    <property type="component" value="Unassembled WGS sequence"/>
</dbReference>
<dbReference type="EMBL" id="JANUBF010000022">
    <property type="protein sequence ID" value="MCS4037643.1"/>
    <property type="molecule type" value="Genomic_DNA"/>
</dbReference>
<dbReference type="CDD" id="cd01433">
    <property type="entry name" value="Ribosomal_L16_L10e"/>
    <property type="match status" value="1"/>
</dbReference>
<dbReference type="PRINTS" id="PR00060">
    <property type="entry name" value="RIBOSOMALL16"/>
</dbReference>
<dbReference type="GO" id="GO:0022625">
    <property type="term" value="C:cytosolic large ribosomal subunit"/>
    <property type="evidence" value="ECO:0007669"/>
    <property type="project" value="TreeGrafter"/>
</dbReference>
<comment type="subunit">
    <text evidence="7 9">Part of the 50S ribosomal subunit.</text>
</comment>
<accession>A0A840DKJ3</accession>
<evidence type="ECO:0000256" key="7">
    <source>
        <dbReference type="HAMAP-Rule" id="MF_01342"/>
    </source>
</evidence>
<evidence type="ECO:0000256" key="3">
    <source>
        <dbReference type="ARBA" id="ARBA00022730"/>
    </source>
</evidence>
<comment type="function">
    <text evidence="7 9">Binds 23S rRNA and is also seen to make contacts with the A and possibly P site tRNAs.</text>
</comment>
<dbReference type="Proteomes" id="UP001155034">
    <property type="component" value="Unassembled WGS sequence"/>
</dbReference>
<evidence type="ECO:0000313" key="16">
    <source>
        <dbReference type="Proteomes" id="UP001155034"/>
    </source>
</evidence>
<evidence type="ECO:0000256" key="1">
    <source>
        <dbReference type="ARBA" id="ARBA00008931"/>
    </source>
</evidence>
<evidence type="ECO:0000256" key="10">
    <source>
        <dbReference type="SAM" id="MobiDB-lite"/>
    </source>
</evidence>
<dbReference type="PANTHER" id="PTHR12220:SF13">
    <property type="entry name" value="LARGE RIBOSOMAL SUBUNIT PROTEIN UL16M"/>
    <property type="match status" value="1"/>
</dbReference>
<keyword evidence="5 7" id="KW-0687">Ribonucleoprotein</keyword>
<dbReference type="SUPFAM" id="SSF54686">
    <property type="entry name" value="Ribosomal protein L16p/L10e"/>
    <property type="match status" value="1"/>
</dbReference>
<dbReference type="InterPro" id="IPR000114">
    <property type="entry name" value="Ribosomal_uL16_bact-type"/>
</dbReference>
<dbReference type="GO" id="GO:0000049">
    <property type="term" value="F:tRNA binding"/>
    <property type="evidence" value="ECO:0007669"/>
    <property type="project" value="UniProtKB-KW"/>
</dbReference>
<dbReference type="EMBL" id="JANUBB010000009">
    <property type="protein sequence ID" value="MCS3952469.1"/>
    <property type="molecule type" value="Genomic_DNA"/>
</dbReference>
<protein>
    <recommendedName>
        <fullName evidence="6 7">Large ribosomal subunit protein uL16</fullName>
    </recommendedName>
</protein>
<dbReference type="SMR" id="A0A840DKJ3"/>
<dbReference type="PROSITE" id="PS00701">
    <property type="entry name" value="RIBOSOMAL_L16_2"/>
    <property type="match status" value="1"/>
</dbReference>
<evidence type="ECO:0000256" key="2">
    <source>
        <dbReference type="ARBA" id="ARBA00022555"/>
    </source>
</evidence>
<evidence type="ECO:0000256" key="6">
    <source>
        <dbReference type="ARBA" id="ARBA00035198"/>
    </source>
</evidence>
<dbReference type="HAMAP" id="MF_01342">
    <property type="entry name" value="Ribosomal_uL16"/>
    <property type="match status" value="1"/>
</dbReference>
<evidence type="ECO:0000256" key="4">
    <source>
        <dbReference type="ARBA" id="ARBA00022980"/>
    </source>
</evidence>
<dbReference type="RefSeq" id="WP_011403802.1">
    <property type="nucleotide sequence ID" value="NZ_CALTRV010000019.1"/>
</dbReference>
<gene>
    <name evidence="7" type="primary">rplP</name>
    <name evidence="15" type="ORF">GGP45_003403</name>
    <name evidence="11" type="ORF">GGP61_001615</name>
    <name evidence="12" type="ORF">GGP82_003328</name>
    <name evidence="13" type="ORF">GGP83_002436</name>
    <name evidence="14" type="ORF">GGQ01_002726</name>
</gene>
<feature type="compositionally biased region" description="Basic and acidic residues" evidence="10">
    <location>
        <begin position="76"/>
        <end position="95"/>
    </location>
</feature>
<dbReference type="InterPro" id="IPR016180">
    <property type="entry name" value="Ribosomal_uL16_dom"/>
</dbReference>
<feature type="region of interest" description="Disordered" evidence="10">
    <location>
        <begin position="76"/>
        <end position="97"/>
    </location>
</feature>
<dbReference type="Proteomes" id="UP001155010">
    <property type="component" value="Unassembled WGS sequence"/>
</dbReference>
<keyword evidence="3 7" id="KW-0699">rRNA-binding</keyword>
<keyword evidence="2 7" id="KW-0820">tRNA-binding</keyword>
<dbReference type="InterPro" id="IPR020798">
    <property type="entry name" value="Ribosomal_uL16_CS"/>
</dbReference>
<dbReference type="InterPro" id="IPR047873">
    <property type="entry name" value="Ribosomal_uL16"/>
</dbReference>
<evidence type="ECO:0000313" key="11">
    <source>
        <dbReference type="EMBL" id="MCS3710011.1"/>
    </source>
</evidence>
<dbReference type="GeneID" id="83727971"/>
<dbReference type="GO" id="GO:0003735">
    <property type="term" value="F:structural constituent of ribosome"/>
    <property type="evidence" value="ECO:0007669"/>
    <property type="project" value="InterPro"/>
</dbReference>
<comment type="similarity">
    <text evidence="1 7 8">Belongs to the universal ribosomal protein uL16 family.</text>
</comment>
<dbReference type="PANTHER" id="PTHR12220">
    <property type="entry name" value="50S/60S RIBOSOMAL PROTEIN L16"/>
    <property type="match status" value="1"/>
</dbReference>
<dbReference type="PROSITE" id="PS00586">
    <property type="entry name" value="RIBOSOMAL_L16_1"/>
    <property type="match status" value="1"/>
</dbReference>
<dbReference type="FunFam" id="3.90.1170.10:FF:000001">
    <property type="entry name" value="50S ribosomal protein L16"/>
    <property type="match status" value="1"/>
</dbReference>
<dbReference type="NCBIfam" id="TIGR01164">
    <property type="entry name" value="rplP_bact"/>
    <property type="match status" value="1"/>
</dbReference>
<evidence type="ECO:0000256" key="9">
    <source>
        <dbReference type="RuleBase" id="RU004414"/>
    </source>
</evidence>
<organism evidence="12 16">
    <name type="scientific">Salinibacter ruber</name>
    <dbReference type="NCBI Taxonomy" id="146919"/>
    <lineage>
        <taxon>Bacteria</taxon>
        <taxon>Pseudomonadati</taxon>
        <taxon>Rhodothermota</taxon>
        <taxon>Rhodothermia</taxon>
        <taxon>Rhodothermales</taxon>
        <taxon>Salinibacteraceae</taxon>
        <taxon>Salinibacter</taxon>
    </lineage>
</organism>
<dbReference type="EMBL" id="JANUAE010000005">
    <property type="protein sequence ID" value="MCS3710011.1"/>
    <property type="molecule type" value="Genomic_DNA"/>
</dbReference>
<dbReference type="GO" id="GO:0019843">
    <property type="term" value="F:rRNA binding"/>
    <property type="evidence" value="ECO:0007669"/>
    <property type="project" value="UniProtKB-UniRule"/>
</dbReference>
<evidence type="ECO:0000313" key="14">
    <source>
        <dbReference type="EMBL" id="MCS4037643.1"/>
    </source>
</evidence>
<dbReference type="Proteomes" id="UP001155144">
    <property type="component" value="Unassembled WGS sequence"/>
</dbReference>
<dbReference type="Pfam" id="PF00252">
    <property type="entry name" value="Ribosomal_L16"/>
    <property type="match status" value="1"/>
</dbReference>
<evidence type="ECO:0000256" key="5">
    <source>
        <dbReference type="ARBA" id="ARBA00023274"/>
    </source>
</evidence>
<keyword evidence="4 7" id="KW-0689">Ribosomal protein</keyword>
<proteinExistence type="inferred from homology"/>
<dbReference type="GO" id="GO:0006412">
    <property type="term" value="P:translation"/>
    <property type="evidence" value="ECO:0007669"/>
    <property type="project" value="UniProtKB-UniRule"/>
</dbReference>
<sequence length="145" mass="16320">MLEPKDTKHRKVQRNQGLKRNKYAVKGTRLSFGDYGLKSLEEGEVNSRQLEAARVAINRYLKRDGKVWIRVFPDKPKTKTPAETRMGKGKGEPEHFVAPVQPGNVIFEVGGGADEESAREALRLGKHKLPLKTKFVVRPGSRAEE</sequence>